<keyword evidence="2" id="KW-0274">FAD</keyword>
<dbReference type="Pfam" id="PF01565">
    <property type="entry name" value="FAD_binding_4"/>
    <property type="match status" value="1"/>
</dbReference>
<dbReference type="OrthoDB" id="9811557at2"/>
<name>A0A371WYN1_9HYPH</name>
<comment type="caution">
    <text evidence="4">The sequence shown here is derived from an EMBL/GenBank/DDBJ whole genome shotgun (WGS) entry which is preliminary data.</text>
</comment>
<dbReference type="InterPro" id="IPR016166">
    <property type="entry name" value="FAD-bd_PCMH"/>
</dbReference>
<evidence type="ECO:0000259" key="3">
    <source>
        <dbReference type="PROSITE" id="PS51387"/>
    </source>
</evidence>
<feature type="domain" description="FAD-binding PCMH-type" evidence="3">
    <location>
        <begin position="13"/>
        <end position="199"/>
    </location>
</feature>
<reference evidence="4 5" key="1">
    <citation type="submission" date="2018-08" db="EMBL/GenBank/DDBJ databases">
        <title>Fulvimarina sp. 85, whole genome shotgun sequence.</title>
        <authorList>
            <person name="Tuo L."/>
        </authorList>
    </citation>
    <scope>NUCLEOTIDE SEQUENCE [LARGE SCALE GENOMIC DNA]</scope>
    <source>
        <strain evidence="4 5">85</strain>
    </source>
</reference>
<dbReference type="NCBIfam" id="NF008439">
    <property type="entry name" value="PRK11282.1"/>
    <property type="match status" value="1"/>
</dbReference>
<accession>A0A371WYN1</accession>
<dbReference type="RefSeq" id="WP_116684607.1">
    <property type="nucleotide sequence ID" value="NZ_QURL01000009.1"/>
</dbReference>
<proteinExistence type="predicted"/>
<dbReference type="InterPro" id="IPR036318">
    <property type="entry name" value="FAD-bd_PCMH-like_sf"/>
</dbReference>
<dbReference type="Gene3D" id="3.30.465.10">
    <property type="match status" value="1"/>
</dbReference>
<protein>
    <submittedName>
        <fullName evidence="4">Glycolate oxidase subunit GlcE</fullName>
    </submittedName>
</protein>
<dbReference type="PANTHER" id="PTHR11748">
    <property type="entry name" value="D-LACTATE DEHYDROGENASE"/>
    <property type="match status" value="1"/>
</dbReference>
<keyword evidence="1" id="KW-0285">Flavoprotein</keyword>
<dbReference type="AlphaFoldDB" id="A0A371WYN1"/>
<dbReference type="PANTHER" id="PTHR11748:SF103">
    <property type="entry name" value="GLYCOLATE OXIDASE SUBUNIT GLCE"/>
    <property type="match status" value="1"/>
</dbReference>
<dbReference type="EMBL" id="QURL01000009">
    <property type="protein sequence ID" value="RFC62078.1"/>
    <property type="molecule type" value="Genomic_DNA"/>
</dbReference>
<organism evidence="4 5">
    <name type="scientific">Fulvimarina endophytica</name>
    <dbReference type="NCBI Taxonomy" id="2293836"/>
    <lineage>
        <taxon>Bacteria</taxon>
        <taxon>Pseudomonadati</taxon>
        <taxon>Pseudomonadota</taxon>
        <taxon>Alphaproteobacteria</taxon>
        <taxon>Hyphomicrobiales</taxon>
        <taxon>Aurantimonadaceae</taxon>
        <taxon>Fulvimarina</taxon>
    </lineage>
</organism>
<dbReference type="InterPro" id="IPR006094">
    <property type="entry name" value="Oxid_FAD_bind_N"/>
</dbReference>
<dbReference type="SUPFAM" id="SSF55103">
    <property type="entry name" value="FAD-linked oxidases, C-terminal domain"/>
    <property type="match status" value="1"/>
</dbReference>
<keyword evidence="5" id="KW-1185">Reference proteome</keyword>
<dbReference type="InterPro" id="IPR016164">
    <property type="entry name" value="FAD-linked_Oxase-like_C"/>
</dbReference>
<sequence>MSANAAAKPAGASGAEASRLFEPTSEDALRDVIAGAVSEEVPLLVEGTGSKSGLGRPVQAGATLSTRKLTGVTLYEPEELVLSARAGTPIAEIEAMLDEKHQRLEFEPIDYGPLHGRERGLGTIGGVVACNLAGPRRLKQGAARDHVLGVRAVSGRAEIFKSGGRVVKNVTGYDLSKGIAGSFGTLAVMSEVTIKVLPKSEAETTLLLRGLDDEAASAAMALALGSPAEASGAAHLPMLTAARVMDGALGNEPATAIRLDGFGPSVEARAKHLGTVLEERGRLEHLHGEESRAFWRDVKDAIPFADGSERPVWRVSVAPTSGHALVMGLRRHAAIDAFYDWQGGLVWLRMESGEAEADLVRAGVSRIGGGHATLVRATDQVRAATEVFQPHAPALAGLSRRLKEQFDPAGVLNPGKMG</sequence>
<evidence type="ECO:0000256" key="1">
    <source>
        <dbReference type="ARBA" id="ARBA00022630"/>
    </source>
</evidence>
<evidence type="ECO:0000313" key="5">
    <source>
        <dbReference type="Proteomes" id="UP000264310"/>
    </source>
</evidence>
<dbReference type="PROSITE" id="PS51387">
    <property type="entry name" value="FAD_PCMH"/>
    <property type="match status" value="1"/>
</dbReference>
<dbReference type="InterPro" id="IPR016169">
    <property type="entry name" value="FAD-bd_PCMH_sub2"/>
</dbReference>
<dbReference type="Proteomes" id="UP000264310">
    <property type="component" value="Unassembled WGS sequence"/>
</dbReference>
<gene>
    <name evidence="4" type="primary">glcE</name>
    <name evidence="4" type="ORF">DYI37_17685</name>
</gene>
<evidence type="ECO:0000313" key="4">
    <source>
        <dbReference type="EMBL" id="RFC62078.1"/>
    </source>
</evidence>
<dbReference type="SUPFAM" id="SSF56176">
    <property type="entry name" value="FAD-binding/transporter-associated domain-like"/>
    <property type="match status" value="1"/>
</dbReference>
<dbReference type="GO" id="GO:0003824">
    <property type="term" value="F:catalytic activity"/>
    <property type="evidence" value="ECO:0007669"/>
    <property type="project" value="InterPro"/>
</dbReference>
<dbReference type="GO" id="GO:0071949">
    <property type="term" value="F:FAD binding"/>
    <property type="evidence" value="ECO:0007669"/>
    <property type="project" value="InterPro"/>
</dbReference>
<evidence type="ECO:0000256" key="2">
    <source>
        <dbReference type="ARBA" id="ARBA00022827"/>
    </source>
</evidence>